<protein>
    <submittedName>
        <fullName evidence="6">ABC transporter substrate-binding protein</fullName>
    </submittedName>
</protein>
<evidence type="ECO:0000313" key="6">
    <source>
        <dbReference type="EMBL" id="WHO11799.1"/>
    </source>
</evidence>
<feature type="domain" description="Leucine-binding protein" evidence="5">
    <location>
        <begin position="38"/>
        <end position="375"/>
    </location>
</feature>
<sequence>MRRMNHLKGTSRILAALAIGVSWAASPAQAQSVSDDVVKIGVLTDMSGVYSDMNGQGSVVAAQLAIEDFGKTVLDKPIELISADHQQKADVGTSIAHRWIDNEQVDTLVDLTNSAIALAVQDIAREANRIAIFTSPGTTDLTGAKCSPTGFHWVYDNYSNGVGPVKALIAQGKKSWYFIVSDFAFGHSLEAIAKKTVEANGATIAGSVRHPLNAPDFSAFLLPAQASGAEAILVAGSGRDLSTLVKQANEFGIVAGGQTITAPVMFLSDIHAMGLEQAQGISFIDGFYWDRTDDTRAFAKRFAERHGGAMPTSIQAGVYSSVAHYLKAVKAAGTDEAKAVAAKMRELPVDDFFAQGGKIREDGRMVHDMYLVKVKSPSESKYPWDYEEIVATIKGDDIFLPLSESTCTLVKK</sequence>
<dbReference type="SUPFAM" id="SSF53822">
    <property type="entry name" value="Periplasmic binding protein-like I"/>
    <property type="match status" value="1"/>
</dbReference>
<keyword evidence="7" id="KW-1185">Reference proteome</keyword>
<name>A0ABY8RXM0_9HYPH</name>
<evidence type="ECO:0000256" key="1">
    <source>
        <dbReference type="ARBA" id="ARBA00010062"/>
    </source>
</evidence>
<comment type="similarity">
    <text evidence="1">Belongs to the leucine-binding protein family.</text>
</comment>
<keyword evidence="3" id="KW-0029">Amino-acid transport</keyword>
<evidence type="ECO:0000256" key="4">
    <source>
        <dbReference type="SAM" id="SignalP"/>
    </source>
</evidence>
<accession>A0ABY8RXM0</accession>
<evidence type="ECO:0000256" key="3">
    <source>
        <dbReference type="ARBA" id="ARBA00022970"/>
    </source>
</evidence>
<dbReference type="InterPro" id="IPR028082">
    <property type="entry name" value="Peripla_BP_I"/>
</dbReference>
<keyword evidence="2 4" id="KW-0732">Signal</keyword>
<dbReference type="InterPro" id="IPR028081">
    <property type="entry name" value="Leu-bd"/>
</dbReference>
<gene>
    <name evidence="6" type="ORF">KZ699_24340</name>
</gene>
<proteinExistence type="inferred from homology"/>
<keyword evidence="6" id="KW-0614">Plasmid</keyword>
<dbReference type="Pfam" id="PF13458">
    <property type="entry name" value="Peripla_BP_6"/>
    <property type="match status" value="1"/>
</dbReference>
<evidence type="ECO:0000259" key="5">
    <source>
        <dbReference type="Pfam" id="PF13458"/>
    </source>
</evidence>
<dbReference type="PANTHER" id="PTHR30483:SF6">
    <property type="entry name" value="PERIPLASMIC BINDING PROTEIN OF ABC TRANSPORTER FOR NATURAL AMINO ACIDS"/>
    <property type="match status" value="1"/>
</dbReference>
<dbReference type="PANTHER" id="PTHR30483">
    <property type="entry name" value="LEUCINE-SPECIFIC-BINDING PROTEIN"/>
    <property type="match status" value="1"/>
</dbReference>
<feature type="signal peptide" evidence="4">
    <location>
        <begin position="1"/>
        <end position="30"/>
    </location>
</feature>
<dbReference type="RefSeq" id="WP_283159217.1">
    <property type="nucleotide sequence ID" value="NZ_CP080389.1"/>
</dbReference>
<dbReference type="EMBL" id="CP080389">
    <property type="protein sequence ID" value="WHO11799.1"/>
    <property type="molecule type" value="Genomic_DNA"/>
</dbReference>
<dbReference type="Proteomes" id="UP001225611">
    <property type="component" value="Plasmid pO132a"/>
</dbReference>
<feature type="chain" id="PRO_5045308130" evidence="4">
    <location>
        <begin position="31"/>
        <end position="412"/>
    </location>
</feature>
<evidence type="ECO:0000313" key="7">
    <source>
        <dbReference type="Proteomes" id="UP001225611"/>
    </source>
</evidence>
<dbReference type="Gene3D" id="3.40.50.2300">
    <property type="match status" value="2"/>
</dbReference>
<dbReference type="CDD" id="cd06327">
    <property type="entry name" value="PBP1_SBP-like"/>
    <property type="match status" value="1"/>
</dbReference>
<organism evidence="6 7">
    <name type="scientific">Agrobacterium cucumeris</name>
    <dbReference type="NCBI Taxonomy" id="2862866"/>
    <lineage>
        <taxon>Bacteria</taxon>
        <taxon>Pseudomonadati</taxon>
        <taxon>Pseudomonadota</taxon>
        <taxon>Alphaproteobacteria</taxon>
        <taxon>Hyphomicrobiales</taxon>
        <taxon>Rhizobiaceae</taxon>
        <taxon>Rhizobium/Agrobacterium group</taxon>
        <taxon>Agrobacterium</taxon>
    </lineage>
</organism>
<geneLocation type="plasmid" evidence="6 7">
    <name>pO132a</name>
</geneLocation>
<dbReference type="InterPro" id="IPR051010">
    <property type="entry name" value="BCAA_transport"/>
</dbReference>
<evidence type="ECO:0000256" key="2">
    <source>
        <dbReference type="ARBA" id="ARBA00022729"/>
    </source>
</evidence>
<reference evidence="6 7" key="1">
    <citation type="journal article" date="2023" name="Syst. Appl. Microbiol.">
        <title>Agrobacterium cucumeris sp. nov. isolated from crazy roots on cucumber (Cucumis sativus).</title>
        <authorList>
            <person name="Warabieda M."/>
            <person name="Kuzmanovic N."/>
            <person name="Trzcinski P."/>
            <person name="Pulawska J."/>
        </authorList>
    </citation>
    <scope>NUCLEOTIDE SEQUENCE [LARGE SCALE GENOMIC DNA]</scope>
    <source>
        <strain evidence="6 7">O132</strain>
    </source>
</reference>
<keyword evidence="3" id="KW-0813">Transport</keyword>